<dbReference type="AlphaFoldDB" id="A0AAW2EX32"/>
<evidence type="ECO:0000313" key="1">
    <source>
        <dbReference type="EMBL" id="KAL0106994.1"/>
    </source>
</evidence>
<gene>
    <name evidence="1" type="ORF">PUN28_015496</name>
</gene>
<dbReference type="EMBL" id="JADYXP020000017">
    <property type="protein sequence ID" value="KAL0106994.1"/>
    <property type="molecule type" value="Genomic_DNA"/>
</dbReference>
<accession>A0AAW2EX32</accession>
<comment type="caution">
    <text evidence="1">The sequence shown here is derived from an EMBL/GenBank/DDBJ whole genome shotgun (WGS) entry which is preliminary data.</text>
</comment>
<dbReference type="Proteomes" id="UP001430953">
    <property type="component" value="Unassembled WGS sequence"/>
</dbReference>
<evidence type="ECO:0000313" key="2">
    <source>
        <dbReference type="Proteomes" id="UP001430953"/>
    </source>
</evidence>
<protein>
    <submittedName>
        <fullName evidence="1">Uncharacterized protein</fullName>
    </submittedName>
</protein>
<keyword evidence="2" id="KW-1185">Reference proteome</keyword>
<organism evidence="1 2">
    <name type="scientific">Cardiocondyla obscurior</name>
    <dbReference type="NCBI Taxonomy" id="286306"/>
    <lineage>
        <taxon>Eukaryota</taxon>
        <taxon>Metazoa</taxon>
        <taxon>Ecdysozoa</taxon>
        <taxon>Arthropoda</taxon>
        <taxon>Hexapoda</taxon>
        <taxon>Insecta</taxon>
        <taxon>Pterygota</taxon>
        <taxon>Neoptera</taxon>
        <taxon>Endopterygota</taxon>
        <taxon>Hymenoptera</taxon>
        <taxon>Apocrita</taxon>
        <taxon>Aculeata</taxon>
        <taxon>Formicoidea</taxon>
        <taxon>Formicidae</taxon>
        <taxon>Myrmicinae</taxon>
        <taxon>Cardiocondyla</taxon>
    </lineage>
</organism>
<reference evidence="1 2" key="1">
    <citation type="submission" date="2023-03" db="EMBL/GenBank/DDBJ databases">
        <title>High recombination rates correlate with genetic variation in Cardiocondyla obscurior ants.</title>
        <authorList>
            <person name="Errbii M."/>
        </authorList>
    </citation>
    <scope>NUCLEOTIDE SEQUENCE [LARGE SCALE GENOMIC DNA]</scope>
    <source>
        <strain evidence="1">Alpha-2009</strain>
        <tissue evidence="1">Whole body</tissue>
    </source>
</reference>
<name>A0AAW2EX32_9HYME</name>
<sequence length="179" mass="20460">MSRLNSASSFANQPLDKLGNPLSSPCIQTYLNFFHRALVYCFVGPDRHGNVSTCVCLHRPVVLALQVRMVEDARAADGKNRFAWRIRQSSELCVRSEYNSKQVRDEKRLDVYLYTRSALDSDQTIDTRQSAFISAIVGRRRSLTVFNSPACEKHTRLLIESRGRSFIKSLHARKLFSFT</sequence>
<proteinExistence type="predicted"/>